<dbReference type="STRING" id="3469.A0A4Y7JR07"/>
<organism evidence="3 4">
    <name type="scientific">Papaver somniferum</name>
    <name type="common">Opium poppy</name>
    <dbReference type="NCBI Taxonomy" id="3469"/>
    <lineage>
        <taxon>Eukaryota</taxon>
        <taxon>Viridiplantae</taxon>
        <taxon>Streptophyta</taxon>
        <taxon>Embryophyta</taxon>
        <taxon>Tracheophyta</taxon>
        <taxon>Spermatophyta</taxon>
        <taxon>Magnoliopsida</taxon>
        <taxon>Ranunculales</taxon>
        <taxon>Papaveraceae</taxon>
        <taxon>Papaveroideae</taxon>
        <taxon>Papaver</taxon>
    </lineage>
</organism>
<evidence type="ECO:0000256" key="2">
    <source>
        <dbReference type="SAM" id="SignalP"/>
    </source>
</evidence>
<sequence length="124" mass="13561">EAAFSIFFLFSLKLCSIESGNRHGEVRWSLAFGTLCHLHDMIESTQVSAGTTPYYGSGSVSPDQCNARCLTRCSKTKNHKAFCMESCMPCCENCGCVPPGFSGNKPMCPCYNSMKTHRGTPKCP</sequence>
<evidence type="ECO:0000313" key="3">
    <source>
        <dbReference type="EMBL" id="RZC62490.1"/>
    </source>
</evidence>
<comment type="similarity">
    <text evidence="1">Belongs to the GASA family.</text>
</comment>
<gene>
    <name evidence="3" type="ORF">C5167_024234</name>
</gene>
<dbReference type="PANTHER" id="PTHR23201">
    <property type="entry name" value="EXTENSIN, PROLINE-RICH PROTEIN"/>
    <property type="match status" value="1"/>
</dbReference>
<feature type="non-terminal residue" evidence="3">
    <location>
        <position position="1"/>
    </location>
</feature>
<reference evidence="3 4" key="1">
    <citation type="journal article" date="2018" name="Science">
        <title>The opium poppy genome and morphinan production.</title>
        <authorList>
            <person name="Guo L."/>
            <person name="Winzer T."/>
            <person name="Yang X."/>
            <person name="Li Y."/>
            <person name="Ning Z."/>
            <person name="He Z."/>
            <person name="Teodor R."/>
            <person name="Lu Y."/>
            <person name="Bowser T.A."/>
            <person name="Graham I.A."/>
            <person name="Ye K."/>
        </authorList>
    </citation>
    <scope>NUCLEOTIDE SEQUENCE [LARGE SCALE GENOMIC DNA]</scope>
    <source>
        <strain evidence="4">cv. HN1</strain>
        <tissue evidence="3">Leaves</tissue>
    </source>
</reference>
<proteinExistence type="inferred from homology"/>
<dbReference type="PANTHER" id="PTHR23201:SF108">
    <property type="entry name" value="GIBBERELLIN-REGULATED PROTEIN 6"/>
    <property type="match status" value="1"/>
</dbReference>
<keyword evidence="2" id="KW-0732">Signal</keyword>
<name>A0A4Y7JR07_PAPSO</name>
<evidence type="ECO:0000313" key="4">
    <source>
        <dbReference type="Proteomes" id="UP000316621"/>
    </source>
</evidence>
<accession>A0A4Y7JR07</accession>
<evidence type="ECO:0000256" key="1">
    <source>
        <dbReference type="ARBA" id="ARBA00010582"/>
    </source>
</evidence>
<dbReference type="Gramene" id="RZC62490">
    <property type="protein sequence ID" value="RZC62490"/>
    <property type="gene ID" value="C5167_024234"/>
</dbReference>
<dbReference type="EMBL" id="CM010719">
    <property type="protein sequence ID" value="RZC62490.1"/>
    <property type="molecule type" value="Genomic_DNA"/>
</dbReference>
<keyword evidence="4" id="KW-1185">Reference proteome</keyword>
<dbReference type="InterPro" id="IPR003854">
    <property type="entry name" value="GASA"/>
</dbReference>
<dbReference type="OMA" id="CCENCGC"/>
<dbReference type="Proteomes" id="UP000316621">
    <property type="component" value="Chromosome 5"/>
</dbReference>
<dbReference type="Pfam" id="PF02704">
    <property type="entry name" value="GASA"/>
    <property type="match status" value="1"/>
</dbReference>
<feature type="signal peptide" evidence="2">
    <location>
        <begin position="1"/>
        <end position="19"/>
    </location>
</feature>
<feature type="chain" id="PRO_5021442214" description="Gibberellin regulated protein" evidence="2">
    <location>
        <begin position="20"/>
        <end position="124"/>
    </location>
</feature>
<dbReference type="AlphaFoldDB" id="A0A4Y7JR07"/>
<evidence type="ECO:0008006" key="5">
    <source>
        <dbReference type="Google" id="ProtNLM"/>
    </source>
</evidence>
<protein>
    <recommendedName>
        <fullName evidence="5">Gibberellin regulated protein</fullName>
    </recommendedName>
</protein>